<evidence type="ECO:0000256" key="1">
    <source>
        <dbReference type="ARBA" id="ARBA00005952"/>
    </source>
</evidence>
<dbReference type="GO" id="GO:0005829">
    <property type="term" value="C:cytosol"/>
    <property type="evidence" value="ECO:0007669"/>
    <property type="project" value="TreeGrafter"/>
</dbReference>
<dbReference type="RefSeq" id="WP_183963288.1">
    <property type="nucleotide sequence ID" value="NZ_BAABBZ010000014.1"/>
</dbReference>
<dbReference type="PANTHER" id="PTHR11078:SF3">
    <property type="entry name" value="ANTITERMINATION NUSB DOMAIN-CONTAINING PROTEIN"/>
    <property type="match status" value="1"/>
</dbReference>
<dbReference type="InterPro" id="IPR006027">
    <property type="entry name" value="NusB_RsmB_TIM44"/>
</dbReference>
<dbReference type="Pfam" id="PF01029">
    <property type="entry name" value="NusB"/>
    <property type="match status" value="1"/>
</dbReference>
<dbReference type="GO" id="GO:0003723">
    <property type="term" value="F:RNA binding"/>
    <property type="evidence" value="ECO:0007669"/>
    <property type="project" value="UniProtKB-UniRule"/>
</dbReference>
<dbReference type="Proteomes" id="UP000541426">
    <property type="component" value="Unassembled WGS sequence"/>
</dbReference>
<reference evidence="9 10" key="1">
    <citation type="submission" date="2020-08" db="EMBL/GenBank/DDBJ databases">
        <title>Genomic Encyclopedia of Type Strains, Phase IV (KMG-IV): sequencing the most valuable type-strain genomes for metagenomic binning, comparative biology and taxonomic classification.</title>
        <authorList>
            <person name="Goeker M."/>
        </authorList>
    </citation>
    <scope>NUCLEOTIDE SEQUENCE [LARGE SCALE GENOMIC DNA]</scope>
    <source>
        <strain evidence="9 10">DSM 102235</strain>
    </source>
</reference>
<evidence type="ECO:0000256" key="4">
    <source>
        <dbReference type="ARBA" id="ARBA00023015"/>
    </source>
</evidence>
<dbReference type="InterPro" id="IPR035926">
    <property type="entry name" value="NusB-like_sf"/>
</dbReference>
<keyword evidence="3 6" id="KW-0694">RNA-binding</keyword>
<comment type="similarity">
    <text evidence="1 6">Belongs to the NusB family.</text>
</comment>
<organism evidence="9 10">
    <name type="scientific">Sagittula marina</name>
    <dbReference type="NCBI Taxonomy" id="943940"/>
    <lineage>
        <taxon>Bacteria</taxon>
        <taxon>Pseudomonadati</taxon>
        <taxon>Pseudomonadota</taxon>
        <taxon>Alphaproteobacteria</taxon>
        <taxon>Rhodobacterales</taxon>
        <taxon>Roseobacteraceae</taxon>
        <taxon>Sagittula</taxon>
    </lineage>
</organism>
<dbReference type="GO" id="GO:0006353">
    <property type="term" value="P:DNA-templated transcription termination"/>
    <property type="evidence" value="ECO:0007669"/>
    <property type="project" value="UniProtKB-UniRule"/>
</dbReference>
<feature type="domain" description="NusB/RsmB/TIM44" evidence="8">
    <location>
        <begin position="31"/>
        <end position="166"/>
    </location>
</feature>
<dbReference type="InterPro" id="IPR011605">
    <property type="entry name" value="NusB_fam"/>
</dbReference>
<feature type="region of interest" description="Disordered" evidence="7">
    <location>
        <begin position="1"/>
        <end position="26"/>
    </location>
</feature>
<dbReference type="Gene3D" id="1.10.940.10">
    <property type="entry name" value="NusB-like"/>
    <property type="match status" value="1"/>
</dbReference>
<accession>A0A7W6GSY0</accession>
<protein>
    <recommendedName>
        <fullName evidence="6">Transcription antitermination protein NusB</fullName>
    </recommendedName>
    <alternativeName>
        <fullName evidence="6">Antitermination factor NusB</fullName>
    </alternativeName>
</protein>
<keyword evidence="10" id="KW-1185">Reference proteome</keyword>
<name>A0A7W6GSY0_9RHOB</name>
<keyword evidence="5 6" id="KW-0804">Transcription</keyword>
<dbReference type="NCBIfam" id="TIGR01951">
    <property type="entry name" value="nusB"/>
    <property type="match status" value="1"/>
</dbReference>
<gene>
    <name evidence="6" type="primary">nusB</name>
    <name evidence="9" type="ORF">GGQ68_000890</name>
</gene>
<evidence type="ECO:0000256" key="7">
    <source>
        <dbReference type="SAM" id="MobiDB-lite"/>
    </source>
</evidence>
<evidence type="ECO:0000256" key="3">
    <source>
        <dbReference type="ARBA" id="ARBA00022884"/>
    </source>
</evidence>
<dbReference type="EMBL" id="JACIEJ010000002">
    <property type="protein sequence ID" value="MBB3984574.1"/>
    <property type="molecule type" value="Genomic_DNA"/>
</dbReference>
<comment type="function">
    <text evidence="6">Involved in transcription antitermination. Required for transcription of ribosomal RNA (rRNA) genes. Binds specifically to the boxA antiterminator sequence of the ribosomal RNA (rrn) operons.</text>
</comment>
<evidence type="ECO:0000256" key="6">
    <source>
        <dbReference type="HAMAP-Rule" id="MF_00073"/>
    </source>
</evidence>
<dbReference type="AlphaFoldDB" id="A0A7W6GSY0"/>
<evidence type="ECO:0000259" key="8">
    <source>
        <dbReference type="Pfam" id="PF01029"/>
    </source>
</evidence>
<evidence type="ECO:0000313" key="10">
    <source>
        <dbReference type="Proteomes" id="UP000541426"/>
    </source>
</evidence>
<evidence type="ECO:0000256" key="2">
    <source>
        <dbReference type="ARBA" id="ARBA00022814"/>
    </source>
</evidence>
<keyword evidence="2 6" id="KW-0889">Transcription antitermination</keyword>
<keyword evidence="4 6" id="KW-0805">Transcription regulation</keyword>
<dbReference type="PANTHER" id="PTHR11078">
    <property type="entry name" value="N UTILIZATION SUBSTANCE PROTEIN B-RELATED"/>
    <property type="match status" value="1"/>
</dbReference>
<evidence type="ECO:0000256" key="5">
    <source>
        <dbReference type="ARBA" id="ARBA00023163"/>
    </source>
</evidence>
<proteinExistence type="inferred from homology"/>
<evidence type="ECO:0000313" key="9">
    <source>
        <dbReference type="EMBL" id="MBB3984574.1"/>
    </source>
</evidence>
<dbReference type="GO" id="GO:0031564">
    <property type="term" value="P:transcription antitermination"/>
    <property type="evidence" value="ECO:0007669"/>
    <property type="project" value="UniProtKB-KW"/>
</dbReference>
<dbReference type="HAMAP" id="MF_00073">
    <property type="entry name" value="NusB"/>
    <property type="match status" value="1"/>
</dbReference>
<sequence length="173" mass="19283">MTEEETNHETAPEAAPPKPLSGNQKRKMRSASRLYAVQALYQMEVGEAGLDRVKTEFLNHRFGMVTDEGDEFIDGDIDLFSNVLKEAVNWQAKVDQMTDRALVAKWPIGRIDSVLRALFRAAGAEFVATDTPPKIVIVEYVDVAAAFFPDGKEPKFVNAVLDHMAREAKPEAF</sequence>
<comment type="caution">
    <text evidence="9">The sequence shown here is derived from an EMBL/GenBank/DDBJ whole genome shotgun (WGS) entry which is preliminary data.</text>
</comment>
<dbReference type="SUPFAM" id="SSF48013">
    <property type="entry name" value="NusB-like"/>
    <property type="match status" value="1"/>
</dbReference>
<feature type="compositionally biased region" description="Basic and acidic residues" evidence="7">
    <location>
        <begin position="1"/>
        <end position="11"/>
    </location>
</feature>